<reference evidence="3 4" key="1">
    <citation type="submission" date="2016-04" db="EMBL/GenBank/DDBJ databases">
        <title>Deep-sea bacteria in the southern Pacific.</title>
        <authorList>
            <person name="Tang K."/>
        </authorList>
    </citation>
    <scope>NUCLEOTIDE SEQUENCE [LARGE SCALE GENOMIC DNA]</scope>
    <source>
        <strain evidence="3 4">JLT2014</strain>
    </source>
</reference>
<evidence type="ECO:0000259" key="2">
    <source>
        <dbReference type="Pfam" id="PF08239"/>
    </source>
</evidence>
<feature type="domain" description="SH3b" evidence="2">
    <location>
        <begin position="37"/>
        <end position="89"/>
    </location>
</feature>
<sequence precursor="true">MSRAVFVLILWLCAGGPLAAQELPALYDVTGVAADDQLNIRAAPEASAPVIGALAPGQTHVEVTAINEAGTWGRVVLGEQAGWASLAYLTAQPGSAMPDAGEVTCFGTEPFWSYHVTAGDTATWSAIDDEVATLKSGPFRRADARVEPFISVAGGPGQQAVLVMQKDPQCSDGMSDALYGLSAVLVLSGRLERAVSGCCSLAPR</sequence>
<keyword evidence="1" id="KW-0732">Signal</keyword>
<evidence type="ECO:0000313" key="4">
    <source>
        <dbReference type="Proteomes" id="UP000187059"/>
    </source>
</evidence>
<feature type="chain" id="PRO_5012523834" evidence="1">
    <location>
        <begin position="20"/>
        <end position="204"/>
    </location>
</feature>
<dbReference type="Proteomes" id="UP000187059">
    <property type="component" value="Chromosome"/>
</dbReference>
<organism evidence="3 4">
    <name type="scientific">Salipiger abyssi</name>
    <dbReference type="NCBI Taxonomy" id="1250539"/>
    <lineage>
        <taxon>Bacteria</taxon>
        <taxon>Pseudomonadati</taxon>
        <taxon>Pseudomonadota</taxon>
        <taxon>Alphaproteobacteria</taxon>
        <taxon>Rhodobacterales</taxon>
        <taxon>Roseobacteraceae</taxon>
        <taxon>Salipiger</taxon>
    </lineage>
</organism>
<dbReference type="OrthoDB" id="5489750at2"/>
<dbReference type="KEGG" id="paby:Ga0080574_TMP2466"/>
<feature type="signal peptide" evidence="1">
    <location>
        <begin position="1"/>
        <end position="19"/>
    </location>
</feature>
<dbReference type="STRING" id="1250539.Ga0080574_TMP2466"/>
<dbReference type="InterPro" id="IPR003646">
    <property type="entry name" value="SH3-like_bac-type"/>
</dbReference>
<proteinExistence type="predicted"/>
<keyword evidence="4" id="KW-1185">Reference proteome</keyword>
<protein>
    <submittedName>
        <fullName evidence="3">SH3 domain-containing protein</fullName>
    </submittedName>
</protein>
<dbReference type="AlphaFoldDB" id="A0A1P8UTS6"/>
<name>A0A1P8UTS6_9RHOB</name>
<dbReference type="Pfam" id="PF08239">
    <property type="entry name" value="SH3_3"/>
    <property type="match status" value="1"/>
</dbReference>
<dbReference type="EMBL" id="CP015093">
    <property type="protein sequence ID" value="APZ52800.1"/>
    <property type="molecule type" value="Genomic_DNA"/>
</dbReference>
<evidence type="ECO:0000313" key="3">
    <source>
        <dbReference type="EMBL" id="APZ52800.1"/>
    </source>
</evidence>
<dbReference type="Gene3D" id="2.30.30.40">
    <property type="entry name" value="SH3 Domains"/>
    <property type="match status" value="1"/>
</dbReference>
<gene>
    <name evidence="3" type="ORF">Ga0080574_TMP2466</name>
</gene>
<accession>A0A1P8UTS6</accession>
<dbReference type="RefSeq" id="WP_076699518.1">
    <property type="nucleotide sequence ID" value="NZ_CP015093.1"/>
</dbReference>
<evidence type="ECO:0000256" key="1">
    <source>
        <dbReference type="SAM" id="SignalP"/>
    </source>
</evidence>